<protein>
    <recommendedName>
        <fullName evidence="2">PIN domain-containing protein</fullName>
    </recommendedName>
</protein>
<dbReference type="Proteomes" id="UP000197468">
    <property type="component" value="Unassembled WGS sequence"/>
</dbReference>
<evidence type="ECO:0000259" key="2">
    <source>
        <dbReference type="Pfam" id="PF01850"/>
    </source>
</evidence>
<proteinExistence type="predicted"/>
<organism evidence="3 4">
    <name type="scientific">Roseateles aquatilis</name>
    <dbReference type="NCBI Taxonomy" id="431061"/>
    <lineage>
        <taxon>Bacteria</taxon>
        <taxon>Pseudomonadati</taxon>
        <taxon>Pseudomonadota</taxon>
        <taxon>Betaproteobacteria</taxon>
        <taxon>Burkholderiales</taxon>
        <taxon>Sphaerotilaceae</taxon>
        <taxon>Roseateles</taxon>
    </lineage>
</organism>
<feature type="region of interest" description="Disordered" evidence="1">
    <location>
        <begin position="133"/>
        <end position="160"/>
    </location>
</feature>
<keyword evidence="4" id="KW-1185">Reference proteome</keyword>
<dbReference type="EMBL" id="NIOF01000011">
    <property type="protein sequence ID" value="OWQ86304.1"/>
    <property type="molecule type" value="Genomic_DNA"/>
</dbReference>
<name>A0A246J2A8_9BURK</name>
<dbReference type="OrthoDB" id="32974at2"/>
<sequence length="160" mass="17654">MTGVDTNILVRYFSPDTPREYEAACALLEGFSQEEPGFISIPTVVELVWVLHKRYKVKRDEVVRIVLKLLRDGGLVFDRVEHVADAIARFQTSRADFADYLIERMCRLGGCTRTMTFDRDAASCAGMTLLPVRGGQSPNDSPAPSSVSTPNTAKITAAMP</sequence>
<reference evidence="3 4" key="1">
    <citation type="journal article" date="2008" name="Int. J. Syst. Evol. Microbiol.">
        <title>Description of Roseateles aquatilis sp. nov. and Roseateles terrae sp. nov., in the class Betaproteobacteria, and emended description of the genus Roseateles.</title>
        <authorList>
            <person name="Gomila M."/>
            <person name="Bowien B."/>
            <person name="Falsen E."/>
            <person name="Moore E.R."/>
            <person name="Lalucat J."/>
        </authorList>
    </citation>
    <scope>NUCLEOTIDE SEQUENCE [LARGE SCALE GENOMIC DNA]</scope>
    <source>
        <strain evidence="3 4">CCUG 48205</strain>
    </source>
</reference>
<gene>
    <name evidence="3" type="ORF">CDN99_20955</name>
</gene>
<dbReference type="CDD" id="cd18683">
    <property type="entry name" value="PIN_VapC-like"/>
    <property type="match status" value="1"/>
</dbReference>
<evidence type="ECO:0000313" key="4">
    <source>
        <dbReference type="Proteomes" id="UP000197468"/>
    </source>
</evidence>
<dbReference type="InterPro" id="IPR029060">
    <property type="entry name" value="PIN-like_dom_sf"/>
</dbReference>
<dbReference type="InterPro" id="IPR002716">
    <property type="entry name" value="PIN_dom"/>
</dbReference>
<dbReference type="Pfam" id="PF01850">
    <property type="entry name" value="PIN"/>
    <property type="match status" value="1"/>
</dbReference>
<feature type="compositionally biased region" description="Polar residues" evidence="1">
    <location>
        <begin position="136"/>
        <end position="154"/>
    </location>
</feature>
<accession>A0A246J2A8</accession>
<dbReference type="RefSeq" id="WP_088386851.1">
    <property type="nucleotide sequence ID" value="NZ_NIOF01000011.1"/>
</dbReference>
<feature type="domain" description="PIN" evidence="2">
    <location>
        <begin position="4"/>
        <end position="122"/>
    </location>
</feature>
<dbReference type="SUPFAM" id="SSF88723">
    <property type="entry name" value="PIN domain-like"/>
    <property type="match status" value="1"/>
</dbReference>
<dbReference type="Gene3D" id="3.40.50.1010">
    <property type="entry name" value="5'-nuclease"/>
    <property type="match status" value="1"/>
</dbReference>
<evidence type="ECO:0000313" key="3">
    <source>
        <dbReference type="EMBL" id="OWQ86304.1"/>
    </source>
</evidence>
<dbReference type="AlphaFoldDB" id="A0A246J2A8"/>
<comment type="caution">
    <text evidence="3">The sequence shown here is derived from an EMBL/GenBank/DDBJ whole genome shotgun (WGS) entry which is preliminary data.</text>
</comment>
<evidence type="ECO:0000256" key="1">
    <source>
        <dbReference type="SAM" id="MobiDB-lite"/>
    </source>
</evidence>